<organism evidence="14 15">
    <name type="scientific">Hypholoma sublateritium (strain FD-334 SS-4)</name>
    <dbReference type="NCBI Taxonomy" id="945553"/>
    <lineage>
        <taxon>Eukaryota</taxon>
        <taxon>Fungi</taxon>
        <taxon>Dikarya</taxon>
        <taxon>Basidiomycota</taxon>
        <taxon>Agaricomycotina</taxon>
        <taxon>Agaricomycetes</taxon>
        <taxon>Agaricomycetidae</taxon>
        <taxon>Agaricales</taxon>
        <taxon>Agaricineae</taxon>
        <taxon>Strophariaceae</taxon>
        <taxon>Hypholoma</taxon>
    </lineage>
</organism>
<evidence type="ECO:0000313" key="15">
    <source>
        <dbReference type="Proteomes" id="UP000054270"/>
    </source>
</evidence>
<evidence type="ECO:0000256" key="1">
    <source>
        <dbReference type="ARBA" id="ARBA00001946"/>
    </source>
</evidence>
<keyword evidence="5" id="KW-0637">Prenyltransferase</keyword>
<evidence type="ECO:0000313" key="14">
    <source>
        <dbReference type="EMBL" id="KJA18001.1"/>
    </source>
</evidence>
<dbReference type="EC" id="2.5.1.59" evidence="3"/>
<gene>
    <name evidence="14" type="ORF">HYPSUDRAFT_145674</name>
</gene>
<dbReference type="PANTHER" id="PTHR11129:SF1">
    <property type="entry name" value="PROTEIN FARNESYLTRANSFERASE_GERANYLGERANYLTRANSFERASE TYPE-1 SUBUNIT ALPHA"/>
    <property type="match status" value="1"/>
</dbReference>
<evidence type="ECO:0000256" key="8">
    <source>
        <dbReference type="ARBA" id="ARBA00022842"/>
    </source>
</evidence>
<keyword evidence="15" id="KW-1185">Reference proteome</keyword>
<protein>
    <recommendedName>
        <fullName evidence="9">Protein farnesyltransferase/geranylgeranyltransferase type-1 subunit alpha</fullName>
        <ecNumber evidence="4">2.5.1.58</ecNumber>
        <ecNumber evidence="3">2.5.1.59</ecNumber>
    </recommendedName>
    <alternativeName>
        <fullName evidence="12">CAAX farnesyltransferase subunit alpha</fullName>
    </alternativeName>
    <alternativeName>
        <fullName evidence="11">FTase-alpha</fullName>
    </alternativeName>
    <alternativeName>
        <fullName evidence="10">Ras proteins prenyltransferase subunit alpha</fullName>
    </alternativeName>
    <alternativeName>
        <fullName evidence="13">Type I protein geranyl-geranyltransferase subunit alpha</fullName>
    </alternativeName>
</protein>
<dbReference type="GO" id="GO:0004660">
    <property type="term" value="F:protein farnesyltransferase activity"/>
    <property type="evidence" value="ECO:0007669"/>
    <property type="project" value="UniProtKB-EC"/>
</dbReference>
<dbReference type="STRING" id="945553.A0A0D2NMP7"/>
<accession>A0A0D2NMP7</accession>
<dbReference type="OrthoDB" id="10255768at2759"/>
<evidence type="ECO:0000256" key="9">
    <source>
        <dbReference type="ARBA" id="ARBA00040965"/>
    </source>
</evidence>
<evidence type="ECO:0000256" key="3">
    <source>
        <dbReference type="ARBA" id="ARBA00012700"/>
    </source>
</evidence>
<dbReference type="GO" id="GO:0004662">
    <property type="term" value="F:CAAX-protein geranylgeranyltransferase activity"/>
    <property type="evidence" value="ECO:0007669"/>
    <property type="project" value="UniProtKB-EC"/>
</dbReference>
<evidence type="ECO:0000256" key="13">
    <source>
        <dbReference type="ARBA" id="ARBA00043219"/>
    </source>
</evidence>
<dbReference type="Pfam" id="PF01239">
    <property type="entry name" value="PPTA"/>
    <property type="match status" value="5"/>
</dbReference>
<sequence length="367" mass="41463">MPSKAAADTPLFAEREEWADVQPLEQYEGVNPIAPIFYSPEYKDATGYFRAIVQAGEKSARVLELTENIIRQNPAHYSAWCYRYETLLALLPPPAEDADAGAQPDIPPLLAAELALMDELAVTFLKTYQVWHHRRLLVPLARQPRRELAFIQRGLAVDAKNYHTWSYRQWLLAACYGRGAAADPAMPDAVLDEAAGVWAGELDFVDAALAQDVRNNSAWHHRFFVVYGARGQADSEAERARIFRRELIYTKQNIAIAPSNPSAWNYLRGVLRETNTPFAAVQDFARLYAYPHSADETRDVVDLDNPAPGADAELPCVQAMEFLADAWETEAGAEMWKSLANEHDTIRRQYWEHRIRDAHQTIKPAVE</sequence>
<keyword evidence="7" id="KW-0677">Repeat</keyword>
<dbReference type="AlphaFoldDB" id="A0A0D2NMP7"/>
<dbReference type="OMA" id="WAIRTFN"/>
<dbReference type="Gene3D" id="1.25.40.120">
    <property type="entry name" value="Protein prenylyltransferase"/>
    <property type="match status" value="1"/>
</dbReference>
<dbReference type="EC" id="2.5.1.58" evidence="4"/>
<comment type="cofactor">
    <cofactor evidence="1">
        <name>Mg(2+)</name>
        <dbReference type="ChEBI" id="CHEBI:18420"/>
    </cofactor>
</comment>
<dbReference type="InterPro" id="IPR002088">
    <property type="entry name" value="Prenyl_trans_a"/>
</dbReference>
<evidence type="ECO:0000256" key="12">
    <source>
        <dbReference type="ARBA" id="ARBA00043086"/>
    </source>
</evidence>
<evidence type="ECO:0000256" key="4">
    <source>
        <dbReference type="ARBA" id="ARBA00012702"/>
    </source>
</evidence>
<evidence type="ECO:0000256" key="7">
    <source>
        <dbReference type="ARBA" id="ARBA00022737"/>
    </source>
</evidence>
<evidence type="ECO:0000256" key="5">
    <source>
        <dbReference type="ARBA" id="ARBA00022602"/>
    </source>
</evidence>
<comment type="similarity">
    <text evidence="2">Belongs to the protein prenyltransferase subunit alpha family.</text>
</comment>
<dbReference type="PANTHER" id="PTHR11129">
    <property type="entry name" value="PROTEIN FARNESYLTRANSFERASE ALPHA SUBUNIT/RAB GERANYLGERANYL TRANSFERASE ALPHA SUBUNIT"/>
    <property type="match status" value="1"/>
</dbReference>
<keyword evidence="8" id="KW-0460">Magnesium</keyword>
<dbReference type="GO" id="GO:0005953">
    <property type="term" value="C:CAAX-protein geranylgeranyltransferase complex"/>
    <property type="evidence" value="ECO:0007669"/>
    <property type="project" value="TreeGrafter"/>
</dbReference>
<evidence type="ECO:0000256" key="11">
    <source>
        <dbReference type="ARBA" id="ARBA00042436"/>
    </source>
</evidence>
<name>A0A0D2NMP7_HYPSF</name>
<dbReference type="SUPFAM" id="SSF48439">
    <property type="entry name" value="Protein prenylyltransferase"/>
    <property type="match status" value="1"/>
</dbReference>
<reference evidence="15" key="1">
    <citation type="submission" date="2014-04" db="EMBL/GenBank/DDBJ databases">
        <title>Evolutionary Origins and Diversification of the Mycorrhizal Mutualists.</title>
        <authorList>
            <consortium name="DOE Joint Genome Institute"/>
            <consortium name="Mycorrhizal Genomics Consortium"/>
            <person name="Kohler A."/>
            <person name="Kuo A."/>
            <person name="Nagy L.G."/>
            <person name="Floudas D."/>
            <person name="Copeland A."/>
            <person name="Barry K.W."/>
            <person name="Cichocki N."/>
            <person name="Veneault-Fourrey C."/>
            <person name="LaButti K."/>
            <person name="Lindquist E.A."/>
            <person name="Lipzen A."/>
            <person name="Lundell T."/>
            <person name="Morin E."/>
            <person name="Murat C."/>
            <person name="Riley R."/>
            <person name="Ohm R."/>
            <person name="Sun H."/>
            <person name="Tunlid A."/>
            <person name="Henrissat B."/>
            <person name="Grigoriev I.V."/>
            <person name="Hibbett D.S."/>
            <person name="Martin F."/>
        </authorList>
    </citation>
    <scope>NUCLEOTIDE SEQUENCE [LARGE SCALE GENOMIC DNA]</scope>
    <source>
        <strain evidence="15">FD-334 SS-4</strain>
    </source>
</reference>
<evidence type="ECO:0000256" key="10">
    <source>
        <dbReference type="ARBA" id="ARBA00041392"/>
    </source>
</evidence>
<evidence type="ECO:0000256" key="6">
    <source>
        <dbReference type="ARBA" id="ARBA00022679"/>
    </source>
</evidence>
<dbReference type="EMBL" id="KN817595">
    <property type="protein sequence ID" value="KJA18001.1"/>
    <property type="molecule type" value="Genomic_DNA"/>
</dbReference>
<evidence type="ECO:0000256" key="2">
    <source>
        <dbReference type="ARBA" id="ARBA00006734"/>
    </source>
</evidence>
<dbReference type="Proteomes" id="UP000054270">
    <property type="component" value="Unassembled WGS sequence"/>
</dbReference>
<proteinExistence type="inferred from homology"/>
<dbReference type="GO" id="GO:0005965">
    <property type="term" value="C:protein farnesyltransferase complex"/>
    <property type="evidence" value="ECO:0007669"/>
    <property type="project" value="TreeGrafter"/>
</dbReference>
<keyword evidence="6" id="KW-0808">Transferase</keyword>
<dbReference type="PROSITE" id="PS51147">
    <property type="entry name" value="PFTA"/>
    <property type="match status" value="4"/>
</dbReference>